<evidence type="ECO:0000259" key="2">
    <source>
        <dbReference type="Pfam" id="PF16571"/>
    </source>
</evidence>
<name>A0A4Y6URR4_SACBS</name>
<dbReference type="EMBL" id="CP041217">
    <property type="protein sequence ID" value="QDH20343.1"/>
    <property type="molecule type" value="Genomic_DNA"/>
</dbReference>
<reference evidence="3 4" key="1">
    <citation type="submission" date="2019-06" db="EMBL/GenBank/DDBJ databases">
        <title>Saccharibacillus brassicae sp. nov., an endophytic bacterium isolated from Chinese cabbage seeds (Brassica pekinensis).</title>
        <authorList>
            <person name="Jiang L."/>
            <person name="Lee J."/>
            <person name="Kim S.W."/>
        </authorList>
    </citation>
    <scope>NUCLEOTIDE SEQUENCE [LARGE SCALE GENOMIC DNA]</scope>
    <source>
        <strain evidence="4">KCTC 43072 / ATSA2</strain>
    </source>
</reference>
<sequence length="215" mass="24335">MQNVTPFIRNHQLNVIHKQANFLLKTLRSVADRKVLESVRHTAVLNVFEAFDHLDAGQKELLERMSAFEAAHDLQDYLDSLEPYLLPFPEATSQQIQKLFPKAKKLKVLELAAVDYPHTTYLRWIDIATNRLFIVYPRAGGFVGVEGRMTSTNKKGFCMFCNRHQELGFFNVKLKGSSPDNLSSLGQYVCMDDLACNKGITDLGPLEKFLASVGK</sequence>
<dbReference type="GO" id="GO:0003746">
    <property type="term" value="F:translation elongation factor activity"/>
    <property type="evidence" value="ECO:0007669"/>
    <property type="project" value="UniProtKB-KW"/>
</dbReference>
<dbReference type="KEGG" id="saca:FFV09_05390"/>
<feature type="domain" description="Elongation factor G-binding protein C-terminal treble-clef zinc-finger" evidence="2">
    <location>
        <begin position="103"/>
        <end position="201"/>
    </location>
</feature>
<dbReference type="Proteomes" id="UP000316968">
    <property type="component" value="Chromosome"/>
</dbReference>
<dbReference type="Pfam" id="PF07299">
    <property type="entry name" value="EF-G-binding_N"/>
    <property type="match status" value="1"/>
</dbReference>
<keyword evidence="3" id="KW-0648">Protein biosynthesis</keyword>
<evidence type="ECO:0000313" key="4">
    <source>
        <dbReference type="Proteomes" id="UP000316968"/>
    </source>
</evidence>
<evidence type="ECO:0000259" key="1">
    <source>
        <dbReference type="Pfam" id="PF07299"/>
    </source>
</evidence>
<dbReference type="AlphaFoldDB" id="A0A4Y6URR4"/>
<dbReference type="InterPro" id="IPR010841">
    <property type="entry name" value="EF-G-binding_N"/>
</dbReference>
<organism evidence="3 4">
    <name type="scientific">Saccharibacillus brassicae</name>
    <dbReference type="NCBI Taxonomy" id="2583377"/>
    <lineage>
        <taxon>Bacteria</taxon>
        <taxon>Bacillati</taxon>
        <taxon>Bacillota</taxon>
        <taxon>Bacilli</taxon>
        <taxon>Bacillales</taxon>
        <taxon>Paenibacillaceae</taxon>
        <taxon>Saccharibacillus</taxon>
    </lineage>
</organism>
<dbReference type="InterPro" id="IPR032330">
    <property type="entry name" value="EF-G-binding_C"/>
</dbReference>
<dbReference type="Pfam" id="PF16571">
    <property type="entry name" value="FBP_C"/>
    <property type="match status" value="1"/>
</dbReference>
<proteinExistence type="predicted"/>
<dbReference type="Gene3D" id="1.20.1280.250">
    <property type="match status" value="1"/>
</dbReference>
<dbReference type="CDD" id="cd16342">
    <property type="entry name" value="FusC_FusB"/>
    <property type="match status" value="1"/>
</dbReference>
<feature type="domain" description="Elongation factor G-binding protein N-terminal" evidence="1">
    <location>
        <begin position="7"/>
        <end position="89"/>
    </location>
</feature>
<dbReference type="RefSeq" id="WP_141446772.1">
    <property type="nucleotide sequence ID" value="NZ_CP041217.1"/>
</dbReference>
<dbReference type="InterPro" id="IPR038344">
    <property type="entry name" value="EF-G_N_sf"/>
</dbReference>
<dbReference type="OrthoDB" id="1891078at2"/>
<keyword evidence="4" id="KW-1185">Reference proteome</keyword>
<gene>
    <name evidence="3" type="ORF">FFV09_05390</name>
</gene>
<keyword evidence="3" id="KW-0251">Elongation factor</keyword>
<evidence type="ECO:0000313" key="3">
    <source>
        <dbReference type="EMBL" id="QDH20343.1"/>
    </source>
</evidence>
<accession>A0A4Y6URR4</accession>
<protein>
    <submittedName>
        <fullName evidence="3">Elongation factor G-binding protein</fullName>
    </submittedName>
</protein>